<dbReference type="AlphaFoldDB" id="J9E116"/>
<organism evidence="2 3">
    <name type="scientific">Wuchereria bancrofti</name>
    <dbReference type="NCBI Taxonomy" id="6293"/>
    <lineage>
        <taxon>Eukaryota</taxon>
        <taxon>Metazoa</taxon>
        <taxon>Ecdysozoa</taxon>
        <taxon>Nematoda</taxon>
        <taxon>Chromadorea</taxon>
        <taxon>Rhabditida</taxon>
        <taxon>Spirurina</taxon>
        <taxon>Spiruromorpha</taxon>
        <taxon>Filarioidea</taxon>
        <taxon>Onchocercidae</taxon>
        <taxon>Wuchereria</taxon>
    </lineage>
</organism>
<comment type="caution">
    <text evidence="2">The sequence shown here is derived from an EMBL/GenBank/DDBJ whole genome shotgun (WGS) entry which is preliminary data.</text>
</comment>
<feature type="domain" description="Protein kinase" evidence="1">
    <location>
        <begin position="1"/>
        <end position="127"/>
    </location>
</feature>
<accession>J9E116</accession>
<dbReference type="InterPro" id="IPR001245">
    <property type="entry name" value="Ser-Thr/Tyr_kinase_cat_dom"/>
</dbReference>
<dbReference type="GO" id="GO:0006950">
    <property type="term" value="P:response to stress"/>
    <property type="evidence" value="ECO:0007669"/>
    <property type="project" value="UniProtKB-ARBA"/>
</dbReference>
<name>J9E116_WUCBA</name>
<dbReference type="InterPro" id="IPR008271">
    <property type="entry name" value="Ser/Thr_kinase_AS"/>
</dbReference>
<dbReference type="SUPFAM" id="SSF56112">
    <property type="entry name" value="Protein kinase-like (PK-like)"/>
    <property type="match status" value="2"/>
</dbReference>
<dbReference type="InterPro" id="IPR011009">
    <property type="entry name" value="Kinase-like_dom_sf"/>
</dbReference>
<dbReference type="EMBL" id="ADBV01021327">
    <property type="protein sequence ID" value="EJW70577.1"/>
    <property type="molecule type" value="Genomic_DNA"/>
</dbReference>
<feature type="non-terminal residue" evidence="2">
    <location>
        <position position="127"/>
    </location>
</feature>
<evidence type="ECO:0000313" key="3">
    <source>
        <dbReference type="Proteomes" id="UP000004810"/>
    </source>
</evidence>
<sequence length="127" mass="14182">MSEICSAVAHLHSLNIAHRDIKPENLLYSCDGPSGILKLTDFGFAKHFDVYQNTYNQVKCLLVVMECMQGGELFTRIQQRAQSAFTEREAAQVMSEICSAVAHLHSLNIAHRDIKPENLLYSCDGPS</sequence>
<dbReference type="PANTHER" id="PTHR24347">
    <property type="entry name" value="SERINE/THREONINE-PROTEIN KINASE"/>
    <property type="match status" value="1"/>
</dbReference>
<dbReference type="PROSITE" id="PS00108">
    <property type="entry name" value="PROTEIN_KINASE_ST"/>
    <property type="match status" value="2"/>
</dbReference>
<proteinExistence type="predicted"/>
<dbReference type="Pfam" id="PF07714">
    <property type="entry name" value="PK_Tyr_Ser-Thr"/>
    <property type="match status" value="1"/>
</dbReference>
<reference evidence="3" key="1">
    <citation type="submission" date="2012-08" db="EMBL/GenBank/DDBJ databases">
        <title>The Genome Sequence of Wuchereria bancrofti.</title>
        <authorList>
            <person name="Nutman T.B."/>
            <person name="Fink D.L."/>
            <person name="Russ C."/>
            <person name="Young S."/>
            <person name="Zeng Q."/>
            <person name="Koehrsen M."/>
            <person name="Alvarado L."/>
            <person name="Berlin A."/>
            <person name="Chapman S.B."/>
            <person name="Chen Z."/>
            <person name="Freedman E."/>
            <person name="Gellesch M."/>
            <person name="Goldberg J."/>
            <person name="Griggs A."/>
            <person name="Gujja S."/>
            <person name="Heilman E.R."/>
            <person name="Heiman D."/>
            <person name="Hepburn T."/>
            <person name="Howarth C."/>
            <person name="Jen D."/>
            <person name="Larson L."/>
            <person name="Lewis B."/>
            <person name="Mehta T."/>
            <person name="Park D."/>
            <person name="Pearson M."/>
            <person name="Roberts A."/>
            <person name="Saif S."/>
            <person name="Shea T."/>
            <person name="Shenoy N."/>
            <person name="Sisk P."/>
            <person name="Stolte C."/>
            <person name="Sykes S."/>
            <person name="Walk T."/>
            <person name="White J."/>
            <person name="Yandava C."/>
            <person name="Haas B."/>
            <person name="Henn M.R."/>
            <person name="Nusbaum C."/>
            <person name="Birren B."/>
        </authorList>
    </citation>
    <scope>NUCLEOTIDE SEQUENCE [LARGE SCALE GENOMIC DNA]</scope>
    <source>
        <strain evidence="3">NA</strain>
    </source>
</reference>
<dbReference type="InterPro" id="IPR000719">
    <property type="entry name" value="Prot_kinase_dom"/>
</dbReference>
<evidence type="ECO:0000313" key="2">
    <source>
        <dbReference type="EMBL" id="EJW70577.1"/>
    </source>
</evidence>
<dbReference type="GO" id="GO:0005524">
    <property type="term" value="F:ATP binding"/>
    <property type="evidence" value="ECO:0007669"/>
    <property type="project" value="InterPro"/>
</dbReference>
<dbReference type="Pfam" id="PF00069">
    <property type="entry name" value="Pkinase"/>
    <property type="match status" value="1"/>
</dbReference>
<protein>
    <recommendedName>
        <fullName evidence="1">Protein kinase domain-containing protein</fullName>
    </recommendedName>
</protein>
<gene>
    <name evidence="2" type="ORF">WUBG_18514</name>
</gene>
<dbReference type="Gene3D" id="1.10.510.10">
    <property type="entry name" value="Transferase(Phosphotransferase) domain 1"/>
    <property type="match status" value="2"/>
</dbReference>
<dbReference type="Proteomes" id="UP000004810">
    <property type="component" value="Unassembled WGS sequence"/>
</dbReference>
<evidence type="ECO:0000259" key="1">
    <source>
        <dbReference type="PROSITE" id="PS50011"/>
    </source>
</evidence>
<dbReference type="GO" id="GO:0004672">
    <property type="term" value="F:protein kinase activity"/>
    <property type="evidence" value="ECO:0007669"/>
    <property type="project" value="InterPro"/>
</dbReference>
<dbReference type="PROSITE" id="PS50011">
    <property type="entry name" value="PROTEIN_KINASE_DOM"/>
    <property type="match status" value="1"/>
</dbReference>